<dbReference type="AlphaFoldDB" id="A0A077M2P9"/>
<accession>A0A077M2P9</accession>
<evidence type="ECO:0000256" key="1">
    <source>
        <dbReference type="ARBA" id="ARBA00008645"/>
    </source>
</evidence>
<keyword evidence="2" id="KW-0378">Hydrolase</keyword>
<sequence>MPRWTKDLNVTLRGMTRTTERAAHRRGVGYFLPALFVDRFSHMGGIDRGVFERQLAGCRSFEDEPWTNYWRAFADEQIKSAEVCLVRMGGPTTAELLDRGNDEVVDRLRNLLSPVARLFADRTRRSAAAFVADHPDDADAVTAVDALVKAITYLFAAAWPGWTSRRLAAYADSRRVFDVLATALAPALGVEVEKFVLDIGDDAVSGCAILPAHVEKAPAILITNGLEGTIEEIALPAMHHRPPDTALFLMEMPGTFSYRQPMSTNSERHYRAVIDHMATHPRVDAERLGMMGISFGAHWSTRMAWRDNRLKAVVSNGGPYHRAFAPAASFGMAEIMTSTLEKTTGARNPLDLGRRLKTLSLREHYREISVPILATNGDSDTLVPTQDTVDLAYGAPRGELKLYPHDDHCAMGHYDQTMAEATSWLQHQLGARGHAPRRGRSKSAS</sequence>
<evidence type="ECO:0000313" key="3">
    <source>
        <dbReference type="EMBL" id="CCH78509.1"/>
    </source>
</evidence>
<dbReference type="InterPro" id="IPR029058">
    <property type="entry name" value="AB_hydrolase_fold"/>
</dbReference>
<dbReference type="STRING" id="1194083.BN12_30035"/>
<name>A0A077M2P9_9MICO</name>
<dbReference type="PANTHER" id="PTHR22946">
    <property type="entry name" value="DIENELACTONE HYDROLASE DOMAIN-CONTAINING PROTEIN-RELATED"/>
    <property type="match status" value="1"/>
</dbReference>
<proteinExistence type="inferred from homology"/>
<dbReference type="SUPFAM" id="SSF53474">
    <property type="entry name" value="alpha/beta-Hydrolases"/>
    <property type="match status" value="1"/>
</dbReference>
<dbReference type="Proteomes" id="UP000035721">
    <property type="component" value="Unassembled WGS sequence"/>
</dbReference>
<evidence type="ECO:0000313" key="4">
    <source>
        <dbReference type="Proteomes" id="UP000035721"/>
    </source>
</evidence>
<protein>
    <recommendedName>
        <fullName evidence="5">Alpha/beta hydrolase</fullName>
    </recommendedName>
</protein>
<dbReference type="EMBL" id="CAJB01000223">
    <property type="protein sequence ID" value="CCH78509.1"/>
    <property type="molecule type" value="Genomic_DNA"/>
</dbReference>
<gene>
    <name evidence="3" type="ORF">BN12_30035</name>
</gene>
<dbReference type="InterPro" id="IPR050261">
    <property type="entry name" value="FrsA_esterase"/>
</dbReference>
<keyword evidence="4" id="KW-1185">Reference proteome</keyword>
<dbReference type="Pfam" id="PF06500">
    <property type="entry name" value="FrsA-like"/>
    <property type="match status" value="1"/>
</dbReference>
<organism evidence="3 4">
    <name type="scientific">Nostocoides japonicum T1-X7</name>
    <dbReference type="NCBI Taxonomy" id="1194083"/>
    <lineage>
        <taxon>Bacteria</taxon>
        <taxon>Bacillati</taxon>
        <taxon>Actinomycetota</taxon>
        <taxon>Actinomycetes</taxon>
        <taxon>Micrococcales</taxon>
        <taxon>Intrasporangiaceae</taxon>
        <taxon>Nostocoides</taxon>
    </lineage>
</organism>
<evidence type="ECO:0000256" key="2">
    <source>
        <dbReference type="ARBA" id="ARBA00022801"/>
    </source>
</evidence>
<dbReference type="PANTHER" id="PTHR22946:SF12">
    <property type="entry name" value="CONIDIAL PIGMENT BIOSYNTHESIS PROTEIN AYG1 (AFU_ORTHOLOGUE AFUA_2G17550)"/>
    <property type="match status" value="1"/>
</dbReference>
<evidence type="ECO:0008006" key="5">
    <source>
        <dbReference type="Google" id="ProtNLM"/>
    </source>
</evidence>
<dbReference type="Gene3D" id="3.40.50.1820">
    <property type="entry name" value="alpha/beta hydrolase"/>
    <property type="match status" value="1"/>
</dbReference>
<reference evidence="3 4" key="1">
    <citation type="journal article" date="2013" name="ISME J.">
        <title>A metabolic model for members of the genus Tetrasphaera involved in enhanced biological phosphorus removal.</title>
        <authorList>
            <person name="Kristiansen R."/>
            <person name="Nguyen H.T.T."/>
            <person name="Saunders A.M."/>
            <person name="Nielsen J.L."/>
            <person name="Wimmer R."/>
            <person name="Le V.Q."/>
            <person name="McIlroy S.J."/>
            <person name="Petrovski S."/>
            <person name="Seviour R.J."/>
            <person name="Calteau A."/>
            <person name="Nielsen K.L."/>
            <person name="Nielsen P.H."/>
        </authorList>
    </citation>
    <scope>NUCLEOTIDE SEQUENCE [LARGE SCALE GENOMIC DNA]</scope>
    <source>
        <strain evidence="3 4">T1-X7</strain>
    </source>
</reference>
<dbReference type="InterPro" id="IPR010520">
    <property type="entry name" value="FrsA-like"/>
</dbReference>
<comment type="caution">
    <text evidence="3">The sequence shown here is derived from an EMBL/GenBank/DDBJ whole genome shotgun (WGS) entry which is preliminary data.</text>
</comment>
<dbReference type="GO" id="GO:0016787">
    <property type="term" value="F:hydrolase activity"/>
    <property type="evidence" value="ECO:0007669"/>
    <property type="project" value="UniProtKB-KW"/>
</dbReference>
<comment type="similarity">
    <text evidence="1">Belongs to the AB hydrolase superfamily.</text>
</comment>